<comment type="subcellular location">
    <subcellularLocation>
        <location evidence="4">Cytoplasm</location>
    </subcellularLocation>
</comment>
<dbReference type="Gene3D" id="3.40.630.70">
    <property type="entry name" value="Leucyl/phenylalanyl-tRNA-protein transferase, C-terminal domain"/>
    <property type="match status" value="1"/>
</dbReference>
<keyword evidence="2 4" id="KW-0808">Transferase</keyword>
<keyword evidence="6" id="KW-1185">Reference proteome</keyword>
<dbReference type="Gene3D" id="3.30.70.3550">
    <property type="entry name" value="Leucyl/phenylalanyl-tRNA-protein transferase, N-terminal domain"/>
    <property type="match status" value="1"/>
</dbReference>
<dbReference type="InterPro" id="IPR016181">
    <property type="entry name" value="Acyl_CoA_acyltransferase"/>
</dbReference>
<evidence type="ECO:0000313" key="6">
    <source>
        <dbReference type="Proteomes" id="UP001595841"/>
    </source>
</evidence>
<dbReference type="InterPro" id="IPR042221">
    <property type="entry name" value="Leu/Phe-tRNA_Trfase_N"/>
</dbReference>
<dbReference type="Proteomes" id="UP001595841">
    <property type="component" value="Unassembled WGS sequence"/>
</dbReference>
<dbReference type="SUPFAM" id="SSF55729">
    <property type="entry name" value="Acyl-CoA N-acyltransferases (Nat)"/>
    <property type="match status" value="1"/>
</dbReference>
<comment type="similarity">
    <text evidence="4">Belongs to the L/F-transferase family.</text>
</comment>
<protein>
    <recommendedName>
        <fullName evidence="4">Leucyl/phenylalanyl-tRNA--protein transferase</fullName>
        <ecNumber evidence="4">2.3.2.6</ecNumber>
    </recommendedName>
    <alternativeName>
        <fullName evidence="4">L/F-transferase</fullName>
    </alternativeName>
    <alternativeName>
        <fullName evidence="4">Leucyltransferase</fullName>
    </alternativeName>
    <alternativeName>
        <fullName evidence="4">Phenyalanyltransferase</fullName>
    </alternativeName>
</protein>
<evidence type="ECO:0000256" key="2">
    <source>
        <dbReference type="ARBA" id="ARBA00022679"/>
    </source>
</evidence>
<evidence type="ECO:0000256" key="3">
    <source>
        <dbReference type="ARBA" id="ARBA00023315"/>
    </source>
</evidence>
<comment type="caution">
    <text evidence="5">The sequence shown here is derived from an EMBL/GenBank/DDBJ whole genome shotgun (WGS) entry which is preliminary data.</text>
</comment>
<name>A0ABV8PP34_9FLAO</name>
<sequence>MENNQNYFPLHFLGDRLEFPPVETANADGLLAVGGDLSPERLLLAYKSGIFPWFNDDALILWWSPDPRMVLFPKKVKVSKSMRKVMRDGAFKITQNTCFNEVIQQCALVERKGQDGTWITSKMKNAYAELHKKGFARSYEVWKGNNLVGGLYGVDLGHVFCGESMFSLEPNASKFAFIKMAHELDAKGYHFIDCQVHTDHLERMGAELISREKFMDLLQGNLGTGK</sequence>
<keyword evidence="1 4" id="KW-0963">Cytoplasm</keyword>
<accession>A0ABV8PP34</accession>
<proteinExistence type="inferred from homology"/>
<dbReference type="GO" id="GO:0008914">
    <property type="term" value="F:leucyl-tRNA--protein transferase activity"/>
    <property type="evidence" value="ECO:0007669"/>
    <property type="project" value="UniProtKB-EC"/>
</dbReference>
<dbReference type="HAMAP" id="MF_00688">
    <property type="entry name" value="Leu_Phe_trans"/>
    <property type="match status" value="1"/>
</dbReference>
<dbReference type="PANTHER" id="PTHR30098">
    <property type="entry name" value="LEUCYL/PHENYLALANYL-TRNA--PROTEIN TRANSFERASE"/>
    <property type="match status" value="1"/>
</dbReference>
<gene>
    <name evidence="4 5" type="primary">aat</name>
    <name evidence="5" type="ORF">ACFOWS_12405</name>
</gene>
<keyword evidence="3 4" id="KW-0012">Acyltransferase</keyword>
<evidence type="ECO:0000313" key="5">
    <source>
        <dbReference type="EMBL" id="MFC4220945.1"/>
    </source>
</evidence>
<evidence type="ECO:0000256" key="4">
    <source>
        <dbReference type="HAMAP-Rule" id="MF_00688"/>
    </source>
</evidence>
<organism evidence="5 6">
    <name type="scientific">Flagellimonas marina</name>
    <dbReference type="NCBI Taxonomy" id="1775168"/>
    <lineage>
        <taxon>Bacteria</taxon>
        <taxon>Pseudomonadati</taxon>
        <taxon>Bacteroidota</taxon>
        <taxon>Flavobacteriia</taxon>
        <taxon>Flavobacteriales</taxon>
        <taxon>Flavobacteriaceae</taxon>
        <taxon>Flagellimonas</taxon>
    </lineage>
</organism>
<dbReference type="InterPro" id="IPR042203">
    <property type="entry name" value="Leu/Phe-tRNA_Trfase_C"/>
</dbReference>
<comment type="function">
    <text evidence="4">Functions in the N-end rule pathway of protein degradation where it conjugates Leu, Phe and, less efficiently, Met from aminoacyl-tRNAs to the N-termini of proteins containing an N-terminal arginine or lysine.</text>
</comment>
<dbReference type="Pfam" id="PF03588">
    <property type="entry name" value="Leu_Phe_trans"/>
    <property type="match status" value="1"/>
</dbReference>
<dbReference type="RefSeq" id="WP_379764976.1">
    <property type="nucleotide sequence ID" value="NZ_JBHSCL010000007.1"/>
</dbReference>
<dbReference type="NCBIfam" id="TIGR00667">
    <property type="entry name" value="aat"/>
    <property type="match status" value="1"/>
</dbReference>
<dbReference type="EMBL" id="JBHSCL010000007">
    <property type="protein sequence ID" value="MFC4220945.1"/>
    <property type="molecule type" value="Genomic_DNA"/>
</dbReference>
<comment type="catalytic activity">
    <reaction evidence="4">
        <text>N-terminal L-lysyl-[protein] + L-leucyl-tRNA(Leu) = N-terminal L-leucyl-L-lysyl-[protein] + tRNA(Leu) + H(+)</text>
        <dbReference type="Rhea" id="RHEA:12340"/>
        <dbReference type="Rhea" id="RHEA-COMP:9613"/>
        <dbReference type="Rhea" id="RHEA-COMP:9622"/>
        <dbReference type="Rhea" id="RHEA-COMP:12670"/>
        <dbReference type="Rhea" id="RHEA-COMP:12671"/>
        <dbReference type="ChEBI" id="CHEBI:15378"/>
        <dbReference type="ChEBI" id="CHEBI:65249"/>
        <dbReference type="ChEBI" id="CHEBI:78442"/>
        <dbReference type="ChEBI" id="CHEBI:78494"/>
        <dbReference type="ChEBI" id="CHEBI:133043"/>
        <dbReference type="EC" id="2.3.2.6"/>
    </reaction>
</comment>
<dbReference type="PANTHER" id="PTHR30098:SF2">
    <property type="entry name" value="LEUCYL_PHENYLALANYL-TRNA--PROTEIN TRANSFERASE"/>
    <property type="match status" value="1"/>
</dbReference>
<comment type="catalytic activity">
    <reaction evidence="4">
        <text>L-phenylalanyl-tRNA(Phe) + an N-terminal L-alpha-aminoacyl-[protein] = an N-terminal L-phenylalanyl-L-alpha-aminoacyl-[protein] + tRNA(Phe)</text>
        <dbReference type="Rhea" id="RHEA:43632"/>
        <dbReference type="Rhea" id="RHEA-COMP:9668"/>
        <dbReference type="Rhea" id="RHEA-COMP:9699"/>
        <dbReference type="Rhea" id="RHEA-COMP:10636"/>
        <dbReference type="Rhea" id="RHEA-COMP:10637"/>
        <dbReference type="ChEBI" id="CHEBI:78442"/>
        <dbReference type="ChEBI" id="CHEBI:78531"/>
        <dbReference type="ChEBI" id="CHEBI:78597"/>
        <dbReference type="ChEBI" id="CHEBI:83561"/>
        <dbReference type="EC" id="2.3.2.6"/>
    </reaction>
</comment>
<dbReference type="EC" id="2.3.2.6" evidence="4"/>
<dbReference type="InterPro" id="IPR004616">
    <property type="entry name" value="Leu/Phe-tRNA_Trfase"/>
</dbReference>
<evidence type="ECO:0000256" key="1">
    <source>
        <dbReference type="ARBA" id="ARBA00022490"/>
    </source>
</evidence>
<comment type="catalytic activity">
    <reaction evidence="4">
        <text>N-terminal L-arginyl-[protein] + L-leucyl-tRNA(Leu) = N-terminal L-leucyl-L-arginyl-[protein] + tRNA(Leu) + H(+)</text>
        <dbReference type="Rhea" id="RHEA:50416"/>
        <dbReference type="Rhea" id="RHEA-COMP:9613"/>
        <dbReference type="Rhea" id="RHEA-COMP:9622"/>
        <dbReference type="Rhea" id="RHEA-COMP:12672"/>
        <dbReference type="Rhea" id="RHEA-COMP:12673"/>
        <dbReference type="ChEBI" id="CHEBI:15378"/>
        <dbReference type="ChEBI" id="CHEBI:64719"/>
        <dbReference type="ChEBI" id="CHEBI:78442"/>
        <dbReference type="ChEBI" id="CHEBI:78494"/>
        <dbReference type="ChEBI" id="CHEBI:133044"/>
        <dbReference type="EC" id="2.3.2.6"/>
    </reaction>
</comment>
<reference evidence="6" key="1">
    <citation type="journal article" date="2019" name="Int. J. Syst. Evol. Microbiol.">
        <title>The Global Catalogue of Microorganisms (GCM) 10K type strain sequencing project: providing services to taxonomists for standard genome sequencing and annotation.</title>
        <authorList>
            <consortium name="The Broad Institute Genomics Platform"/>
            <consortium name="The Broad Institute Genome Sequencing Center for Infectious Disease"/>
            <person name="Wu L."/>
            <person name="Ma J."/>
        </authorList>
    </citation>
    <scope>NUCLEOTIDE SEQUENCE [LARGE SCALE GENOMIC DNA]</scope>
    <source>
        <strain evidence="6">CGMCC 1.15774</strain>
    </source>
</reference>